<dbReference type="InterPro" id="IPR013126">
    <property type="entry name" value="Hsp_70_fam"/>
</dbReference>
<keyword evidence="2" id="KW-0067">ATP-binding</keyword>
<evidence type="ECO:0000256" key="1">
    <source>
        <dbReference type="ARBA" id="ARBA00022741"/>
    </source>
</evidence>
<dbReference type="SUPFAM" id="SSF100920">
    <property type="entry name" value="Heat shock protein 70kD (HSP70), peptide-binding domain"/>
    <property type="match status" value="1"/>
</dbReference>
<dbReference type="AlphaFoldDB" id="A0AAV0EES2"/>
<protein>
    <submittedName>
        <fullName evidence="3">Uncharacterized protein</fullName>
    </submittedName>
</protein>
<dbReference type="GO" id="GO:0140662">
    <property type="term" value="F:ATP-dependent protein folding chaperone"/>
    <property type="evidence" value="ECO:0007669"/>
    <property type="project" value="InterPro"/>
</dbReference>
<dbReference type="PANTHER" id="PTHR19375">
    <property type="entry name" value="HEAT SHOCK PROTEIN 70KDA"/>
    <property type="match status" value="1"/>
</dbReference>
<keyword evidence="4" id="KW-1185">Reference proteome</keyword>
<organism evidence="3 4">
    <name type="scientific">Cuscuta epithymum</name>
    <dbReference type="NCBI Taxonomy" id="186058"/>
    <lineage>
        <taxon>Eukaryota</taxon>
        <taxon>Viridiplantae</taxon>
        <taxon>Streptophyta</taxon>
        <taxon>Embryophyta</taxon>
        <taxon>Tracheophyta</taxon>
        <taxon>Spermatophyta</taxon>
        <taxon>Magnoliopsida</taxon>
        <taxon>eudicotyledons</taxon>
        <taxon>Gunneridae</taxon>
        <taxon>Pentapetalae</taxon>
        <taxon>asterids</taxon>
        <taxon>lamiids</taxon>
        <taxon>Solanales</taxon>
        <taxon>Convolvulaceae</taxon>
        <taxon>Cuscuteae</taxon>
        <taxon>Cuscuta</taxon>
        <taxon>Cuscuta subgen. Cuscuta</taxon>
    </lineage>
</organism>
<dbReference type="Proteomes" id="UP001152523">
    <property type="component" value="Unassembled WGS sequence"/>
</dbReference>
<reference evidence="3" key="1">
    <citation type="submission" date="2022-07" db="EMBL/GenBank/DDBJ databases">
        <authorList>
            <person name="Macas J."/>
            <person name="Novak P."/>
            <person name="Neumann P."/>
        </authorList>
    </citation>
    <scope>NUCLEOTIDE SEQUENCE</scope>
</reference>
<dbReference type="EMBL" id="CAMAPF010000924">
    <property type="protein sequence ID" value="CAH9122215.1"/>
    <property type="molecule type" value="Genomic_DNA"/>
</dbReference>
<sequence>MPHDFFNGKELCKGIPYEAMAYGAAAQAAVLCGEGNQKVEDMLLDITPLSLGLKTLCGIMIVLIPRKTTIPTKKDQTFSTSSINQSGVFLGSHVILSCVF</sequence>
<name>A0AAV0EES2_9ASTE</name>
<dbReference type="GO" id="GO:0005524">
    <property type="term" value="F:ATP binding"/>
    <property type="evidence" value="ECO:0007669"/>
    <property type="project" value="UniProtKB-KW"/>
</dbReference>
<comment type="caution">
    <text evidence="3">The sequence shown here is derived from an EMBL/GenBank/DDBJ whole genome shotgun (WGS) entry which is preliminary data.</text>
</comment>
<evidence type="ECO:0000256" key="2">
    <source>
        <dbReference type="ARBA" id="ARBA00022840"/>
    </source>
</evidence>
<proteinExistence type="predicted"/>
<gene>
    <name evidence="3" type="ORF">CEPIT_LOCUS24306</name>
</gene>
<keyword evidence="1" id="KW-0547">Nucleotide-binding</keyword>
<evidence type="ECO:0000313" key="3">
    <source>
        <dbReference type="EMBL" id="CAH9122215.1"/>
    </source>
</evidence>
<evidence type="ECO:0000313" key="4">
    <source>
        <dbReference type="Proteomes" id="UP001152523"/>
    </source>
</evidence>
<dbReference type="InterPro" id="IPR029047">
    <property type="entry name" value="HSP70_peptide-bd_sf"/>
</dbReference>
<dbReference type="PRINTS" id="PR00301">
    <property type="entry name" value="HEATSHOCK70"/>
</dbReference>
<dbReference type="Pfam" id="PF00012">
    <property type="entry name" value="HSP70"/>
    <property type="match status" value="1"/>
</dbReference>
<dbReference type="Gene3D" id="2.60.34.10">
    <property type="entry name" value="Substrate Binding Domain Of DNAk, Chain A, domain 1"/>
    <property type="match status" value="1"/>
</dbReference>
<accession>A0AAV0EES2</accession>